<gene>
    <name evidence="2" type="ORF">SAMN05877753_102190</name>
</gene>
<evidence type="ECO:0000313" key="3">
    <source>
        <dbReference type="Proteomes" id="UP000219546"/>
    </source>
</evidence>
<accession>A0A285CKU5</accession>
<dbReference type="Proteomes" id="UP000219546">
    <property type="component" value="Unassembled WGS sequence"/>
</dbReference>
<reference evidence="2 3" key="1">
    <citation type="submission" date="2017-08" db="EMBL/GenBank/DDBJ databases">
        <authorList>
            <person name="de Groot N.N."/>
        </authorList>
    </citation>
    <scope>NUCLEOTIDE SEQUENCE [LARGE SCALE GENOMIC DNA]</scope>
    <source>
        <strain evidence="2 3">JC228</strain>
    </source>
</reference>
<proteinExistence type="predicted"/>
<keyword evidence="1" id="KW-1133">Transmembrane helix</keyword>
<keyword evidence="3" id="KW-1185">Reference proteome</keyword>
<dbReference type="AlphaFoldDB" id="A0A285CKU5"/>
<name>A0A285CKU5_9BACI</name>
<dbReference type="OrthoDB" id="2989757at2"/>
<dbReference type="EMBL" id="OAOP01000002">
    <property type="protein sequence ID" value="SNX67985.1"/>
    <property type="molecule type" value="Genomic_DNA"/>
</dbReference>
<evidence type="ECO:0000256" key="1">
    <source>
        <dbReference type="SAM" id="Phobius"/>
    </source>
</evidence>
<dbReference type="Pfam" id="PF11118">
    <property type="entry name" value="DUF2627"/>
    <property type="match status" value="1"/>
</dbReference>
<protein>
    <submittedName>
        <fullName evidence="2">Uncharacterized protein DUF2627</fullName>
    </submittedName>
</protein>
<dbReference type="RefSeq" id="WP_097157391.1">
    <property type="nucleotide sequence ID" value="NZ_JBEPMQ010000001.1"/>
</dbReference>
<evidence type="ECO:0000313" key="2">
    <source>
        <dbReference type="EMBL" id="SNX67985.1"/>
    </source>
</evidence>
<organism evidence="2 3">
    <name type="scientific">Bacillus oleivorans</name>
    <dbReference type="NCBI Taxonomy" id="1448271"/>
    <lineage>
        <taxon>Bacteria</taxon>
        <taxon>Bacillati</taxon>
        <taxon>Bacillota</taxon>
        <taxon>Bacilli</taxon>
        <taxon>Bacillales</taxon>
        <taxon>Bacillaceae</taxon>
        <taxon>Bacillus</taxon>
    </lineage>
</organism>
<sequence length="76" mass="8726">MDRIVALLILVFPGVLAGVGIKWMRDTVFAILHEPIPYLWLQFLLGLVLTVGGIGFIAGFIFRRDKKNRKVQNRFR</sequence>
<dbReference type="InterPro" id="IPR020138">
    <property type="entry name" value="Uncharacterised_YqzF"/>
</dbReference>
<keyword evidence="1" id="KW-0812">Transmembrane</keyword>
<feature type="transmembrane region" description="Helical" evidence="1">
    <location>
        <begin position="41"/>
        <end position="62"/>
    </location>
</feature>
<keyword evidence="1" id="KW-0472">Membrane</keyword>